<dbReference type="RefSeq" id="WP_133227459.1">
    <property type="nucleotide sequence ID" value="NZ_SOZE01000003.1"/>
</dbReference>
<dbReference type="EMBL" id="SOZE01000003">
    <property type="protein sequence ID" value="TFF39819.1"/>
    <property type="molecule type" value="Genomic_DNA"/>
</dbReference>
<name>A0A4Y8SLA4_9SPHI</name>
<gene>
    <name evidence="2" type="ORF">E2R66_05505</name>
</gene>
<dbReference type="Proteomes" id="UP000297540">
    <property type="component" value="Unassembled WGS sequence"/>
</dbReference>
<evidence type="ECO:0000313" key="3">
    <source>
        <dbReference type="Proteomes" id="UP000297540"/>
    </source>
</evidence>
<dbReference type="SUPFAM" id="SSF51445">
    <property type="entry name" value="(Trans)glycosidases"/>
    <property type="match status" value="1"/>
</dbReference>
<protein>
    <recommendedName>
        <fullName evidence="1">Asl1-like glycosyl hydrolase catalytic domain-containing protein</fullName>
    </recommendedName>
</protein>
<dbReference type="PROSITE" id="PS51257">
    <property type="entry name" value="PROKAR_LIPOPROTEIN"/>
    <property type="match status" value="1"/>
</dbReference>
<accession>A0A4Y8SLA4</accession>
<organism evidence="2 3">
    <name type="scientific">Mucilaginibacter psychrotolerans</name>
    <dbReference type="NCBI Taxonomy" id="1524096"/>
    <lineage>
        <taxon>Bacteria</taxon>
        <taxon>Pseudomonadati</taxon>
        <taxon>Bacteroidota</taxon>
        <taxon>Sphingobacteriia</taxon>
        <taxon>Sphingobacteriales</taxon>
        <taxon>Sphingobacteriaceae</taxon>
        <taxon>Mucilaginibacter</taxon>
    </lineage>
</organism>
<evidence type="ECO:0000259" key="1">
    <source>
        <dbReference type="Pfam" id="PF11790"/>
    </source>
</evidence>
<keyword evidence="3" id="KW-1185">Reference proteome</keyword>
<dbReference type="AlphaFoldDB" id="A0A4Y8SLA4"/>
<reference evidence="2 3" key="1">
    <citation type="journal article" date="2017" name="Int. J. Syst. Evol. Microbiol.">
        <title>Mucilaginibacterpsychrotolerans sp. nov., isolated from peatlands.</title>
        <authorList>
            <person name="Deng Y."/>
            <person name="Shen L."/>
            <person name="Xu B."/>
            <person name="Liu Y."/>
            <person name="Gu Z."/>
            <person name="Liu H."/>
            <person name="Zhou Y."/>
        </authorList>
    </citation>
    <scope>NUCLEOTIDE SEQUENCE [LARGE SCALE GENOMIC DNA]</scope>
    <source>
        <strain evidence="2 3">NH7-4</strain>
    </source>
</reference>
<comment type="caution">
    <text evidence="2">The sequence shown here is derived from an EMBL/GenBank/DDBJ whole genome shotgun (WGS) entry which is preliminary data.</text>
</comment>
<dbReference type="Pfam" id="PF11790">
    <property type="entry name" value="Glyco_hydro_cc"/>
    <property type="match status" value="1"/>
</dbReference>
<dbReference type="InterPro" id="IPR024655">
    <property type="entry name" value="Asl1_glyco_hydro_catalytic"/>
</dbReference>
<proteinExistence type="predicted"/>
<feature type="domain" description="Asl1-like glycosyl hydrolase catalytic" evidence="1">
    <location>
        <begin position="88"/>
        <end position="315"/>
    </location>
</feature>
<dbReference type="Gene3D" id="3.20.20.80">
    <property type="entry name" value="Glycosidases"/>
    <property type="match status" value="1"/>
</dbReference>
<dbReference type="InterPro" id="IPR017853">
    <property type="entry name" value="GH"/>
</dbReference>
<evidence type="ECO:0000313" key="2">
    <source>
        <dbReference type="EMBL" id="TFF39819.1"/>
    </source>
</evidence>
<sequence length="361" mass="40014">MLKTTLHKSVLLTCLVAVTFASCRKELDVEPVTEKVNFVPKPADLMLASTAPVSKLAGSVLALGINGHMGDAPYLATSPAKQIQMLKDRGMSWYRLNVQTKSDGSASSSDLLDALQAAATAGGVKILPMLYPRTMDYNDSQATSYQKGKLLGANFAAKYGSYFTYYNLGNDLELPLLLPQKTGQSQTHYYTDKFNVVAAYLKGMDEGIKSKDAGAKTMITAGWLHYGFLRMCEWYGVKFDVVAYNWYSDMENAAPKGPGIPDITLKLSSLFPTKPIWFTEFNYRYKATSTTNESDQEAFVTKFVAKCKANPQVKVAMVYELFDEPYKSTQEGAYGILKWKTQYTSSTDKVLSKTLLSNLIR</sequence>
<dbReference type="OrthoDB" id="9809583at2"/>